<dbReference type="eggNOG" id="KOG4297">
    <property type="taxonomic scope" value="Eukaryota"/>
</dbReference>
<evidence type="ECO:0000313" key="3">
    <source>
        <dbReference type="WBParaSite" id="Csp11.Scaffold629.g11920.t1"/>
    </source>
</evidence>
<reference evidence="3" key="1">
    <citation type="submission" date="2016-11" db="UniProtKB">
        <authorList>
            <consortium name="WormBaseParasite"/>
        </authorList>
    </citation>
    <scope>IDENTIFICATION</scope>
</reference>
<evidence type="ECO:0000259" key="1">
    <source>
        <dbReference type="Pfam" id="PF23673"/>
    </source>
</evidence>
<protein>
    <submittedName>
        <fullName evidence="3">Lectin_legB domain-containing protein</fullName>
    </submittedName>
</protein>
<dbReference type="PANTHER" id="PTHR23062:SF3">
    <property type="entry name" value="ANF_RECEPTOR DOMAIN-CONTAINING PROTEIN-RELATED"/>
    <property type="match status" value="1"/>
</dbReference>
<dbReference type="Proteomes" id="UP000095282">
    <property type="component" value="Unplaced"/>
</dbReference>
<organism evidence="2 3">
    <name type="scientific">Caenorhabditis tropicalis</name>
    <dbReference type="NCBI Taxonomy" id="1561998"/>
    <lineage>
        <taxon>Eukaryota</taxon>
        <taxon>Metazoa</taxon>
        <taxon>Ecdysozoa</taxon>
        <taxon>Nematoda</taxon>
        <taxon>Chromadorea</taxon>
        <taxon>Rhabditida</taxon>
        <taxon>Rhabditina</taxon>
        <taxon>Rhabditomorpha</taxon>
        <taxon>Rhabditoidea</taxon>
        <taxon>Rhabditidae</taxon>
        <taxon>Peloderinae</taxon>
        <taxon>Caenorhabditis</taxon>
    </lineage>
</organism>
<accession>A0A1I7TUI6</accession>
<dbReference type="PANTHER" id="PTHR23062">
    <property type="entry name" value="HYPOTHETICAL PROTEIN C.ELEGANS"/>
    <property type="match status" value="1"/>
</dbReference>
<sequence length="222" mass="25005">MIYLFLTPSESTVCGSIIYVLVKRYPSFDLHVDSLIGDLRGNHVFVYFIVHTKPSGGDQTQSLFDMSSRTNGFTFFSDVLSYAWVANAGLAILDRPYQFLAKNYVVSGQGRLEIPSFKTPNPSSYSEQILVVVTVQDHAIDSNFISLNYTIADIEGNVTFYGPDLSSRSHPFGSGSIEHPFLHGLVEYKMTIDYNYASSQSQVIEVRMYSIWYHNFLPFASN</sequence>
<proteinExistence type="predicted"/>
<dbReference type="WBParaSite" id="Csp11.Scaffold629.g11920.t1">
    <property type="protein sequence ID" value="Csp11.Scaffold629.g11920.t1"/>
    <property type="gene ID" value="Csp11.Scaffold629.g11920"/>
</dbReference>
<dbReference type="AlphaFoldDB" id="A0A1I7TUI6"/>
<name>A0A1I7TUI6_9PELO</name>
<dbReference type="InterPro" id="IPR055578">
    <property type="entry name" value="DUF7154"/>
</dbReference>
<feature type="domain" description="DUF7154" evidence="1">
    <location>
        <begin position="102"/>
        <end position="210"/>
    </location>
</feature>
<dbReference type="Pfam" id="PF23673">
    <property type="entry name" value="DUF7154"/>
    <property type="match status" value="1"/>
</dbReference>
<dbReference type="GO" id="GO:0045087">
    <property type="term" value="P:innate immune response"/>
    <property type="evidence" value="ECO:0007669"/>
    <property type="project" value="TreeGrafter"/>
</dbReference>
<keyword evidence="2" id="KW-1185">Reference proteome</keyword>
<evidence type="ECO:0000313" key="2">
    <source>
        <dbReference type="Proteomes" id="UP000095282"/>
    </source>
</evidence>